<dbReference type="EMBL" id="CP002501">
    <property type="protein sequence ID" value="AET39892.1"/>
    <property type="molecule type" value="Genomic_DNA"/>
</dbReference>
<gene>
    <name evidence="1" type="ordered locus">Ecym_5111</name>
</gene>
<accession>I6NCV0</accession>
<dbReference type="KEGG" id="erc:Ecym_5111"/>
<proteinExistence type="predicted"/>
<dbReference type="RefSeq" id="XP_003646709.1">
    <property type="nucleotide sequence ID" value="XM_003646661.1"/>
</dbReference>
<dbReference type="InParanoid" id="I6NCV0"/>
<protein>
    <submittedName>
        <fullName evidence="1">Uncharacterized protein</fullName>
    </submittedName>
</protein>
<dbReference type="AlphaFoldDB" id="I6NCV0"/>
<dbReference type="OrthoDB" id="3981267at2759"/>
<name>I6NCV0_ERECY</name>
<dbReference type="GeneID" id="11471705"/>
<dbReference type="OMA" id="YSIDEYM"/>
<dbReference type="eggNOG" id="ENOG502S6B4">
    <property type="taxonomic scope" value="Eukaryota"/>
</dbReference>
<dbReference type="STRING" id="931890.I6NCV0"/>
<reference evidence="1 2" key="1">
    <citation type="journal article" date="2011" name="G3 (Bethesda)">
        <title>Genome evolution in the Eremothecium clade of the Saccharomyces complex revealed by comparative genomics.</title>
        <authorList>
            <person name="Wendland J."/>
            <person name="Walther A."/>
        </authorList>
    </citation>
    <scope>NUCLEOTIDE SEQUENCE [LARGE SCALE GENOMIC DNA]</scope>
    <source>
        <strain evidence="2">CBS 270.75 / DBVPG 7215 / KCTC 17166 / NRRL Y-17582</strain>
    </source>
</reference>
<dbReference type="HOGENOM" id="CLU_994091_0_0_1"/>
<organism evidence="1 2">
    <name type="scientific">Eremothecium cymbalariae (strain CBS 270.75 / DBVPG 7215 / KCTC 17166 / NRRL Y-17582)</name>
    <name type="common">Yeast</name>
    <dbReference type="NCBI Taxonomy" id="931890"/>
    <lineage>
        <taxon>Eukaryota</taxon>
        <taxon>Fungi</taxon>
        <taxon>Dikarya</taxon>
        <taxon>Ascomycota</taxon>
        <taxon>Saccharomycotina</taxon>
        <taxon>Saccharomycetes</taxon>
        <taxon>Saccharomycetales</taxon>
        <taxon>Saccharomycetaceae</taxon>
        <taxon>Eremothecium</taxon>
    </lineage>
</organism>
<keyword evidence="2" id="KW-1185">Reference proteome</keyword>
<sequence length="280" mass="32612">MSTSFATDIRNMIQKIKYHSSFFYQMHQYRKTKPLVPNIDVMNFDHDRRSSMIVGGGRKKYDTTRKDNAFGKKRVPESITETPLQQLSNVDEPSSSFIMHPIQNNKEQLLDNPTVFHGSPQFFPDLNYLSPWHSYFNGVGTPIPINSSMIGNPNLSNVPMTKTYDPFDVPQSSFPAYFNPRAALNMPHREKVNQWIENVPIHIVNEEYLTHDCYSIDEYMNWEEDEFDMSLFQRGEKTQINMATVDELLQFQLKRITSMVLRLYEESPEVPLDNSDATSY</sequence>
<evidence type="ECO:0000313" key="1">
    <source>
        <dbReference type="EMBL" id="AET39892.1"/>
    </source>
</evidence>
<evidence type="ECO:0000313" key="2">
    <source>
        <dbReference type="Proteomes" id="UP000006790"/>
    </source>
</evidence>
<dbReference type="Proteomes" id="UP000006790">
    <property type="component" value="Chromosome 5"/>
</dbReference>